<dbReference type="PIRSF" id="PIRSF006603">
    <property type="entry name" value="DinF"/>
    <property type="match status" value="1"/>
</dbReference>
<protein>
    <recommendedName>
        <fullName evidence="9">Multidrug-efflux transporter</fullName>
    </recommendedName>
</protein>
<dbReference type="Pfam" id="PF01554">
    <property type="entry name" value="MatE"/>
    <property type="match status" value="2"/>
</dbReference>
<feature type="transmembrane region" description="Helical" evidence="10">
    <location>
        <begin position="223"/>
        <end position="248"/>
    </location>
</feature>
<dbReference type="NCBIfam" id="TIGR00797">
    <property type="entry name" value="matE"/>
    <property type="match status" value="1"/>
</dbReference>
<keyword evidence="6 10" id="KW-1133">Transmembrane helix</keyword>
<dbReference type="Proteomes" id="UP001207337">
    <property type="component" value="Unassembled WGS sequence"/>
</dbReference>
<evidence type="ECO:0000256" key="5">
    <source>
        <dbReference type="ARBA" id="ARBA00022692"/>
    </source>
</evidence>
<gene>
    <name evidence="11" type="ORF">LQ318_07565</name>
</gene>
<dbReference type="InterPro" id="IPR048279">
    <property type="entry name" value="MdtK-like"/>
</dbReference>
<evidence type="ECO:0000256" key="2">
    <source>
        <dbReference type="ARBA" id="ARBA00022448"/>
    </source>
</evidence>
<reference evidence="11 12" key="1">
    <citation type="submission" date="2021-11" db="EMBL/GenBank/DDBJ databases">
        <title>Aliifidinibius sp. nov., a new bacterium isolated from saline soil.</title>
        <authorList>
            <person name="Galisteo C."/>
            <person name="De La Haba R."/>
            <person name="Sanchez-Porro C."/>
            <person name="Ventosa A."/>
        </authorList>
    </citation>
    <scope>NUCLEOTIDE SEQUENCE [LARGE SCALE GENOMIC DNA]</scope>
    <source>
        <strain evidence="11 12">KACC 190600</strain>
    </source>
</reference>
<keyword evidence="3" id="KW-0050">Antiport</keyword>
<proteinExistence type="predicted"/>
<feature type="transmembrane region" description="Helical" evidence="10">
    <location>
        <begin position="269"/>
        <end position="296"/>
    </location>
</feature>
<feature type="transmembrane region" description="Helical" evidence="10">
    <location>
        <begin position="118"/>
        <end position="142"/>
    </location>
</feature>
<feature type="transmembrane region" description="Helical" evidence="10">
    <location>
        <begin position="308"/>
        <end position="335"/>
    </location>
</feature>
<evidence type="ECO:0000313" key="12">
    <source>
        <dbReference type="Proteomes" id="UP001207337"/>
    </source>
</evidence>
<feature type="transmembrane region" description="Helical" evidence="10">
    <location>
        <begin position="162"/>
        <end position="185"/>
    </location>
</feature>
<evidence type="ECO:0000256" key="1">
    <source>
        <dbReference type="ARBA" id="ARBA00004651"/>
    </source>
</evidence>
<evidence type="ECO:0000256" key="7">
    <source>
        <dbReference type="ARBA" id="ARBA00023065"/>
    </source>
</evidence>
<dbReference type="CDD" id="cd13139">
    <property type="entry name" value="MATE_like_14"/>
    <property type="match status" value="1"/>
</dbReference>
<comment type="subcellular location">
    <subcellularLocation>
        <location evidence="1">Cell membrane</location>
        <topology evidence="1">Multi-pass membrane protein</topology>
    </subcellularLocation>
</comment>
<evidence type="ECO:0000256" key="3">
    <source>
        <dbReference type="ARBA" id="ARBA00022449"/>
    </source>
</evidence>
<dbReference type="InterPro" id="IPR050222">
    <property type="entry name" value="MATE_MdtK"/>
</dbReference>
<organism evidence="11 12">
    <name type="scientific">Fodinibius salicampi</name>
    <dbReference type="NCBI Taxonomy" id="1920655"/>
    <lineage>
        <taxon>Bacteria</taxon>
        <taxon>Pseudomonadati</taxon>
        <taxon>Balneolota</taxon>
        <taxon>Balneolia</taxon>
        <taxon>Balneolales</taxon>
        <taxon>Balneolaceae</taxon>
        <taxon>Fodinibius</taxon>
    </lineage>
</organism>
<feature type="transmembrane region" description="Helical" evidence="10">
    <location>
        <begin position="421"/>
        <end position="442"/>
    </location>
</feature>
<comment type="caution">
    <text evidence="11">The sequence shown here is derived from an EMBL/GenBank/DDBJ whole genome shotgun (WGS) entry which is preliminary data.</text>
</comment>
<keyword evidence="2" id="KW-0813">Transport</keyword>
<feature type="transmembrane region" description="Helical" evidence="10">
    <location>
        <begin position="44"/>
        <end position="69"/>
    </location>
</feature>
<feature type="transmembrane region" description="Helical" evidence="10">
    <location>
        <begin position="197"/>
        <end position="217"/>
    </location>
</feature>
<keyword evidence="4" id="KW-1003">Cell membrane</keyword>
<evidence type="ECO:0000256" key="9">
    <source>
        <dbReference type="ARBA" id="ARBA00031636"/>
    </source>
</evidence>
<dbReference type="PANTHER" id="PTHR43298">
    <property type="entry name" value="MULTIDRUG RESISTANCE PROTEIN NORM-RELATED"/>
    <property type="match status" value="1"/>
</dbReference>
<name>A0ABT3PY41_9BACT</name>
<keyword evidence="7" id="KW-0406">Ion transport</keyword>
<dbReference type="PANTHER" id="PTHR43298:SF2">
    <property type="entry name" value="FMN_FAD EXPORTER YEEO-RELATED"/>
    <property type="match status" value="1"/>
</dbReference>
<dbReference type="InterPro" id="IPR002528">
    <property type="entry name" value="MATE_fam"/>
</dbReference>
<dbReference type="EMBL" id="JAJNDC010000001">
    <property type="protein sequence ID" value="MCW9712758.1"/>
    <property type="molecule type" value="Genomic_DNA"/>
</dbReference>
<keyword evidence="8 10" id="KW-0472">Membrane</keyword>
<feature type="transmembrane region" description="Helical" evidence="10">
    <location>
        <begin position="448"/>
        <end position="468"/>
    </location>
</feature>
<evidence type="ECO:0000256" key="6">
    <source>
        <dbReference type="ARBA" id="ARBA00022989"/>
    </source>
</evidence>
<evidence type="ECO:0000256" key="10">
    <source>
        <dbReference type="SAM" id="Phobius"/>
    </source>
</evidence>
<sequence length="478" mass="52002">MNNKLDESFSENLSPPNQQSLWKDIVGSVKGMEYDFTSGSTGRAILLLSIPMVLEMMMESVFAVADIFFVSKLGPEAVATVGITESLMTVLYAIAMGLSMGTTAIISRRIGEQNKKSASVAAVQSVLIGLAVSLPVSAAGLFLSHELLGLMGASETIIGEMYPYTMIMLGGNMVIMLLFIVNAVFRGAGDAAISMRVLWFANLLNIVLDPILIFGWGPIPAMGITGAAIATTFARGLAVVYQFWMLAGRSSRIRIRRRDWKLNLDVMNRLVKVSLGGIGQFLISTASWIGMVRIIAEFGSTALAGYTIAIRIVMFSLLPSWGMSNAAATLVGQNLGAGKPARAERSAWICGFVNTAFLVLIGISFFLFSENLIRLFTPDIHVIDIGARCLKIIAVGYLFYGMGMVMAQAFNGAGDTVTPTWLNFICFWMIEIPLGWFLAMSLDMQEDGVFWSIVVAESIFGVLGMWVFSRGRWKNKEV</sequence>
<feature type="transmembrane region" description="Helical" evidence="10">
    <location>
        <begin position="347"/>
        <end position="368"/>
    </location>
</feature>
<keyword evidence="5 10" id="KW-0812">Transmembrane</keyword>
<evidence type="ECO:0000313" key="11">
    <source>
        <dbReference type="EMBL" id="MCW9712758.1"/>
    </source>
</evidence>
<evidence type="ECO:0000256" key="4">
    <source>
        <dbReference type="ARBA" id="ARBA00022475"/>
    </source>
</evidence>
<evidence type="ECO:0000256" key="8">
    <source>
        <dbReference type="ARBA" id="ARBA00023136"/>
    </source>
</evidence>
<dbReference type="RefSeq" id="WP_265788954.1">
    <property type="nucleotide sequence ID" value="NZ_BAABRS010000001.1"/>
</dbReference>
<keyword evidence="12" id="KW-1185">Reference proteome</keyword>
<accession>A0ABT3PY41</accession>